<dbReference type="InterPro" id="IPR035996">
    <property type="entry name" value="4pyrrol_Methylase_sf"/>
</dbReference>
<evidence type="ECO:0000313" key="8">
    <source>
        <dbReference type="Proteomes" id="UP001428817"/>
    </source>
</evidence>
<protein>
    <submittedName>
        <fullName evidence="7">Precorrin-6A synthase (Deacetylating)</fullName>
    </submittedName>
</protein>
<feature type="domain" description="Tetrapyrrole methylase" evidence="6">
    <location>
        <begin position="5"/>
        <end position="224"/>
    </location>
</feature>
<dbReference type="Gene3D" id="3.40.1010.10">
    <property type="entry name" value="Cobalt-precorrin-4 Transmethylase, Domain 1"/>
    <property type="match status" value="1"/>
</dbReference>
<keyword evidence="3" id="KW-0489">Methyltransferase</keyword>
<evidence type="ECO:0000259" key="6">
    <source>
        <dbReference type="Pfam" id="PF00590"/>
    </source>
</evidence>
<proteinExistence type="predicted"/>
<dbReference type="NCBIfam" id="TIGR02434">
    <property type="entry name" value="CobF"/>
    <property type="match status" value="1"/>
</dbReference>
<comment type="pathway">
    <text evidence="1">Cofactor biosynthesis; adenosylcobalamin biosynthesis.</text>
</comment>
<comment type="caution">
    <text evidence="7">The sequence shown here is derived from an EMBL/GenBank/DDBJ whole genome shotgun (WGS) entry which is preliminary data.</text>
</comment>
<evidence type="ECO:0000256" key="1">
    <source>
        <dbReference type="ARBA" id="ARBA00004953"/>
    </source>
</evidence>
<evidence type="ECO:0000256" key="5">
    <source>
        <dbReference type="ARBA" id="ARBA00022691"/>
    </source>
</evidence>
<dbReference type="InterPro" id="IPR000878">
    <property type="entry name" value="4pyrrol_Mease"/>
</dbReference>
<dbReference type="Proteomes" id="UP001428817">
    <property type="component" value="Unassembled WGS sequence"/>
</dbReference>
<keyword evidence="2" id="KW-0169">Cobalamin biosynthesis</keyword>
<keyword evidence="5" id="KW-0949">S-adenosyl-L-methionine</keyword>
<keyword evidence="8" id="KW-1185">Reference proteome</keyword>
<accession>A0ABP9QG16</accession>
<dbReference type="Pfam" id="PF00590">
    <property type="entry name" value="TP_methylase"/>
    <property type="match status" value="1"/>
</dbReference>
<dbReference type="CDD" id="cd11643">
    <property type="entry name" value="Precorrin-6A-synthase"/>
    <property type="match status" value="1"/>
</dbReference>
<dbReference type="EMBL" id="BAABJP010000024">
    <property type="protein sequence ID" value="GAA5161339.1"/>
    <property type="molecule type" value="Genomic_DNA"/>
</dbReference>
<evidence type="ECO:0000256" key="3">
    <source>
        <dbReference type="ARBA" id="ARBA00022603"/>
    </source>
</evidence>
<dbReference type="PIRSF" id="PIRSF036525">
    <property type="entry name" value="CobF"/>
    <property type="match status" value="1"/>
</dbReference>
<evidence type="ECO:0000313" key="7">
    <source>
        <dbReference type="EMBL" id="GAA5161339.1"/>
    </source>
</evidence>
<sequence length="255" mass="28358">MTRTLLAIGIGVGDPDYVTIQAVEALNAVDVFFVFDKSETTGDLGPARRAICDRHIRGGDYRVVEVPDPPRDRAARDYRGAVRDWRDERTRVMERAIAEELADGECGGFLVWGDPALYDGTIRIIESLVERSTLDLDYQVIPGISSVSALAARHRVTLNRVAGPVLITPGRRLARGMPEEVHDVVVMLDSDLACAALRDQDITIYWGAYLGTEDEVLIAGPLDKVIDEIADTRRALRERHGWVMDSYLLRRAVTE</sequence>
<organism evidence="7 8">
    <name type="scientific">Pseudonocardia eucalypti</name>
    <dbReference type="NCBI Taxonomy" id="648755"/>
    <lineage>
        <taxon>Bacteria</taxon>
        <taxon>Bacillati</taxon>
        <taxon>Actinomycetota</taxon>
        <taxon>Actinomycetes</taxon>
        <taxon>Pseudonocardiales</taxon>
        <taxon>Pseudonocardiaceae</taxon>
        <taxon>Pseudonocardia</taxon>
    </lineage>
</organism>
<dbReference type="RefSeq" id="WP_185060050.1">
    <property type="nucleotide sequence ID" value="NZ_BAABJP010000024.1"/>
</dbReference>
<dbReference type="InterPro" id="IPR012797">
    <property type="entry name" value="CobF"/>
</dbReference>
<evidence type="ECO:0000256" key="4">
    <source>
        <dbReference type="ARBA" id="ARBA00022679"/>
    </source>
</evidence>
<name>A0ABP9QG16_9PSEU</name>
<dbReference type="SUPFAM" id="SSF53790">
    <property type="entry name" value="Tetrapyrrole methylase"/>
    <property type="match status" value="1"/>
</dbReference>
<dbReference type="PANTHER" id="PTHR43467">
    <property type="entry name" value="COBALT-PRECORRIN-2 C(20)-METHYLTRANSFERASE"/>
    <property type="match status" value="1"/>
</dbReference>
<dbReference type="PANTHER" id="PTHR43467:SF1">
    <property type="entry name" value="PRECORRIN-6A SYNTHASE [DEACETYLATING]"/>
    <property type="match status" value="1"/>
</dbReference>
<dbReference type="InterPro" id="IPR014777">
    <property type="entry name" value="4pyrrole_Mease_sub1"/>
</dbReference>
<keyword evidence="4" id="KW-0808">Transferase</keyword>
<evidence type="ECO:0000256" key="2">
    <source>
        <dbReference type="ARBA" id="ARBA00022573"/>
    </source>
</evidence>
<dbReference type="InterPro" id="IPR014776">
    <property type="entry name" value="4pyrrole_Mease_sub2"/>
</dbReference>
<reference evidence="8" key="1">
    <citation type="journal article" date="2019" name="Int. J. Syst. Evol. Microbiol.">
        <title>The Global Catalogue of Microorganisms (GCM) 10K type strain sequencing project: providing services to taxonomists for standard genome sequencing and annotation.</title>
        <authorList>
            <consortium name="The Broad Institute Genomics Platform"/>
            <consortium name="The Broad Institute Genome Sequencing Center for Infectious Disease"/>
            <person name="Wu L."/>
            <person name="Ma J."/>
        </authorList>
    </citation>
    <scope>NUCLEOTIDE SEQUENCE [LARGE SCALE GENOMIC DNA]</scope>
    <source>
        <strain evidence="8">JCM 18303</strain>
    </source>
</reference>
<gene>
    <name evidence="7" type="primary">cobF</name>
    <name evidence="7" type="ORF">GCM10023321_45440</name>
</gene>
<dbReference type="Gene3D" id="3.30.950.10">
    <property type="entry name" value="Methyltransferase, Cobalt-precorrin-4 Transmethylase, Domain 2"/>
    <property type="match status" value="1"/>
</dbReference>